<dbReference type="GeneID" id="40312755"/>
<feature type="region of interest" description="Disordered" evidence="1">
    <location>
        <begin position="131"/>
        <end position="192"/>
    </location>
</feature>
<protein>
    <submittedName>
        <fullName evidence="2">Uncharacterized protein</fullName>
    </submittedName>
</protein>
<reference evidence="2 3" key="1">
    <citation type="submission" date="2017-09" db="EMBL/GenBank/DDBJ databases">
        <title>Genome sequencing of Besnoitia besnoiti strain Bb-Ger1.</title>
        <authorList>
            <person name="Schares G."/>
            <person name="Venepally P."/>
            <person name="Lorenzi H.A."/>
        </authorList>
    </citation>
    <scope>NUCLEOTIDE SEQUENCE [LARGE SCALE GENOMIC DNA]</scope>
    <source>
        <strain evidence="2 3">Bb-Ger1</strain>
    </source>
</reference>
<evidence type="ECO:0000313" key="2">
    <source>
        <dbReference type="EMBL" id="PFH33612.1"/>
    </source>
</evidence>
<dbReference type="AlphaFoldDB" id="A0A2A9ME00"/>
<feature type="region of interest" description="Disordered" evidence="1">
    <location>
        <begin position="1"/>
        <end position="70"/>
    </location>
</feature>
<evidence type="ECO:0000256" key="1">
    <source>
        <dbReference type="SAM" id="MobiDB-lite"/>
    </source>
</evidence>
<gene>
    <name evidence="2" type="ORF">BESB_078280</name>
</gene>
<dbReference type="EMBL" id="NWUJ01000008">
    <property type="protein sequence ID" value="PFH33612.1"/>
    <property type="molecule type" value="Genomic_DNA"/>
</dbReference>
<sequence>MRIPRIAARPGPRSLAGGQDAETVEPKTRAEGTPDGPRGPEAVEAAAEPAKVAKQSASSERRTLAGSVRHGVKDARAVVGFFRALTELALQPRSVHQQRQQLAANGAARGARACSVAQSLCVAPETHLGLSGGRGCDESAEKRGASRPPGDAGVSDGASARRSGDGRWRRRKSFALRRRRSDASCWPQVDAS</sequence>
<feature type="compositionally biased region" description="Low complexity" evidence="1">
    <location>
        <begin position="1"/>
        <end position="13"/>
    </location>
</feature>
<comment type="caution">
    <text evidence="2">The sequence shown here is derived from an EMBL/GenBank/DDBJ whole genome shotgun (WGS) entry which is preliminary data.</text>
</comment>
<name>A0A2A9ME00_BESBE</name>
<feature type="compositionally biased region" description="Basic and acidic residues" evidence="1">
    <location>
        <begin position="135"/>
        <end position="144"/>
    </location>
</feature>
<evidence type="ECO:0000313" key="3">
    <source>
        <dbReference type="Proteomes" id="UP000224006"/>
    </source>
</evidence>
<keyword evidence="3" id="KW-1185">Reference proteome</keyword>
<dbReference type="VEuPathDB" id="ToxoDB:BESB_078280"/>
<dbReference type="Proteomes" id="UP000224006">
    <property type="component" value="Chromosome VII"/>
</dbReference>
<organism evidence="2 3">
    <name type="scientific">Besnoitia besnoiti</name>
    <name type="common">Apicomplexan protozoan</name>
    <dbReference type="NCBI Taxonomy" id="94643"/>
    <lineage>
        <taxon>Eukaryota</taxon>
        <taxon>Sar</taxon>
        <taxon>Alveolata</taxon>
        <taxon>Apicomplexa</taxon>
        <taxon>Conoidasida</taxon>
        <taxon>Coccidia</taxon>
        <taxon>Eucoccidiorida</taxon>
        <taxon>Eimeriorina</taxon>
        <taxon>Sarcocystidae</taxon>
        <taxon>Besnoitia</taxon>
    </lineage>
</organism>
<accession>A0A2A9ME00</accession>
<feature type="compositionally biased region" description="Basic residues" evidence="1">
    <location>
        <begin position="168"/>
        <end position="180"/>
    </location>
</feature>
<dbReference type="KEGG" id="bbes:BESB_078280"/>
<feature type="compositionally biased region" description="Low complexity" evidence="1">
    <location>
        <begin position="40"/>
        <end position="54"/>
    </location>
</feature>
<proteinExistence type="predicted"/>
<dbReference type="RefSeq" id="XP_029217621.1">
    <property type="nucleotide sequence ID" value="XM_029366190.1"/>
</dbReference>